<feature type="compositionally biased region" description="Polar residues" evidence="1">
    <location>
        <begin position="148"/>
        <end position="157"/>
    </location>
</feature>
<evidence type="ECO:0000313" key="4">
    <source>
        <dbReference type="Proteomes" id="UP000605970"/>
    </source>
</evidence>
<organism evidence="3 4">
    <name type="scientific">Meloidogyne graminicola</name>
    <dbReference type="NCBI Taxonomy" id="189291"/>
    <lineage>
        <taxon>Eukaryota</taxon>
        <taxon>Metazoa</taxon>
        <taxon>Ecdysozoa</taxon>
        <taxon>Nematoda</taxon>
        <taxon>Chromadorea</taxon>
        <taxon>Rhabditida</taxon>
        <taxon>Tylenchina</taxon>
        <taxon>Tylenchomorpha</taxon>
        <taxon>Tylenchoidea</taxon>
        <taxon>Meloidogynidae</taxon>
        <taxon>Meloidogyninae</taxon>
        <taxon>Meloidogyne</taxon>
    </lineage>
</organism>
<sequence length="187" mass="21324">MNVTFIIFTTWIFLSNTEGTSEEDNAIFNGLETDSLSIHPFRRHNLTDLEVEEMEINSGNLHGQDFSATFPDTWKNFVDRADHLGNQLSNTNKYINPKFKNTIEQRSKNRRDKQVKHAQNNLDITSVPSRNVKGNKKNVQQKEDSAVPSWQSKGQRSTPIGSYLNLNYSPEGPCSLNTESDILDIYS</sequence>
<feature type="signal peptide" evidence="2">
    <location>
        <begin position="1"/>
        <end position="19"/>
    </location>
</feature>
<evidence type="ECO:0000256" key="2">
    <source>
        <dbReference type="SAM" id="SignalP"/>
    </source>
</evidence>
<accession>A0A8S9ZD19</accession>
<dbReference type="OrthoDB" id="63589at2759"/>
<keyword evidence="2" id="KW-0732">Signal</keyword>
<feature type="chain" id="PRO_5035890353" evidence="2">
    <location>
        <begin position="20"/>
        <end position="187"/>
    </location>
</feature>
<feature type="compositionally biased region" description="Polar residues" evidence="1">
    <location>
        <begin position="117"/>
        <end position="129"/>
    </location>
</feature>
<dbReference type="AlphaFoldDB" id="A0A8S9ZD19"/>
<keyword evidence="4" id="KW-1185">Reference proteome</keyword>
<proteinExistence type="predicted"/>
<dbReference type="Proteomes" id="UP000605970">
    <property type="component" value="Unassembled WGS sequence"/>
</dbReference>
<feature type="region of interest" description="Disordered" evidence="1">
    <location>
        <begin position="105"/>
        <end position="157"/>
    </location>
</feature>
<reference evidence="3" key="1">
    <citation type="journal article" date="2020" name="Ecol. Evol.">
        <title>Genome structure and content of the rice root-knot nematode (Meloidogyne graminicola).</title>
        <authorList>
            <person name="Phan N.T."/>
            <person name="Danchin E.G.J."/>
            <person name="Klopp C."/>
            <person name="Perfus-Barbeoch L."/>
            <person name="Kozlowski D.K."/>
            <person name="Koutsovoulos G.D."/>
            <person name="Lopez-Roques C."/>
            <person name="Bouchez O."/>
            <person name="Zahm M."/>
            <person name="Besnard G."/>
            <person name="Bellafiore S."/>
        </authorList>
    </citation>
    <scope>NUCLEOTIDE SEQUENCE</scope>
    <source>
        <strain evidence="3">VN-18</strain>
    </source>
</reference>
<protein>
    <submittedName>
        <fullName evidence="3">Uncharacterized protein</fullName>
    </submittedName>
</protein>
<comment type="caution">
    <text evidence="3">The sequence shown here is derived from an EMBL/GenBank/DDBJ whole genome shotgun (WGS) entry which is preliminary data.</text>
</comment>
<name>A0A8S9ZD19_9BILA</name>
<gene>
    <name evidence="3" type="ORF">Mgra_00009605</name>
</gene>
<evidence type="ECO:0000256" key="1">
    <source>
        <dbReference type="SAM" id="MobiDB-lite"/>
    </source>
</evidence>
<evidence type="ECO:0000313" key="3">
    <source>
        <dbReference type="EMBL" id="KAF7627122.1"/>
    </source>
</evidence>
<dbReference type="EMBL" id="JABEBT010000168">
    <property type="protein sequence ID" value="KAF7627122.1"/>
    <property type="molecule type" value="Genomic_DNA"/>
</dbReference>